<dbReference type="EMBL" id="CP112932">
    <property type="protein sequence ID" value="WPY00561.1"/>
    <property type="molecule type" value="Genomic_DNA"/>
</dbReference>
<dbReference type="CDD" id="cd12797">
    <property type="entry name" value="M23_peptidase"/>
    <property type="match status" value="1"/>
</dbReference>
<dbReference type="Pfam" id="PF01551">
    <property type="entry name" value="Peptidase_M23"/>
    <property type="match status" value="1"/>
</dbReference>
<feature type="coiled-coil region" evidence="1">
    <location>
        <begin position="96"/>
        <end position="123"/>
    </location>
</feature>
<accession>A0ABZ0URW5</accession>
<feature type="chain" id="PRO_5045348506" evidence="2">
    <location>
        <begin position="23"/>
        <end position="298"/>
    </location>
</feature>
<dbReference type="Gene3D" id="2.70.70.10">
    <property type="entry name" value="Glucose Permease (Domain IIA)"/>
    <property type="match status" value="1"/>
</dbReference>
<dbReference type="PANTHER" id="PTHR21666">
    <property type="entry name" value="PEPTIDASE-RELATED"/>
    <property type="match status" value="1"/>
</dbReference>
<name>A0ABZ0URW5_9RICK</name>
<dbReference type="InterPro" id="IPR050570">
    <property type="entry name" value="Cell_wall_metabolism_enzyme"/>
</dbReference>
<organism evidence="4 5">
    <name type="scientific">Candidatus Trichorickettsia mobilis</name>
    <dbReference type="NCBI Taxonomy" id="1346319"/>
    <lineage>
        <taxon>Bacteria</taxon>
        <taxon>Pseudomonadati</taxon>
        <taxon>Pseudomonadota</taxon>
        <taxon>Alphaproteobacteria</taxon>
        <taxon>Rickettsiales</taxon>
        <taxon>Rickettsiaceae</taxon>
        <taxon>Rickettsieae</taxon>
        <taxon>Candidatus Trichorickettsia</taxon>
    </lineage>
</organism>
<protein>
    <submittedName>
        <fullName evidence="4">M23 family metallopeptidase</fullName>
    </submittedName>
</protein>
<dbReference type="InterPro" id="IPR016047">
    <property type="entry name" value="M23ase_b-sheet_dom"/>
</dbReference>
<keyword evidence="5" id="KW-1185">Reference proteome</keyword>
<proteinExistence type="predicted"/>
<feature type="signal peptide" evidence="2">
    <location>
        <begin position="1"/>
        <end position="22"/>
    </location>
</feature>
<reference evidence="4 5" key="1">
    <citation type="submission" date="2022-10" db="EMBL/GenBank/DDBJ databases">
        <title>Host association and intracellularity evolved multiple times independently in the Rickettsiales.</title>
        <authorList>
            <person name="Castelli M."/>
            <person name="Nardi T."/>
            <person name="Gammuto L."/>
            <person name="Bellinzona G."/>
            <person name="Sabaneyeva E."/>
            <person name="Potekhin A."/>
            <person name="Serra V."/>
            <person name="Petroni G."/>
            <person name="Sassera D."/>
        </authorList>
    </citation>
    <scope>NUCLEOTIDE SEQUENCE [LARGE SCALE GENOMIC DNA]</scope>
    <source>
        <strain evidence="4 5">Kr 154-4</strain>
    </source>
</reference>
<sequence>MIIPFRISILFLLALIISACSTTNVSQKLLNKIDVNLEKNYQIKSGYLIAVYNLTDTKAECLYAKDFCRIINDDAYAQNFLTKFNSRYANRLNIINQQAMIKIQKLQKLLFELNNKYKFLSRTELRTASHILYDNQPGNIFLAIDGHHQIIYLHELSRLDQILQHLPLLVPILNPKITSNYGMRKHPITKRRSFHYGLDLVGHKSAPIYATATGVVSKISRVGSYGNMIEITHRHKFTTRFAHLNKIYVKEGELVIRGQKIGLQGNSGNTKGEHLHFEVLLNDQQLNPLGFVAHSLKN</sequence>
<dbReference type="Proteomes" id="UP001326613">
    <property type="component" value="Chromosome"/>
</dbReference>
<keyword evidence="1" id="KW-0175">Coiled coil</keyword>
<evidence type="ECO:0000259" key="3">
    <source>
        <dbReference type="Pfam" id="PF01551"/>
    </source>
</evidence>
<evidence type="ECO:0000256" key="2">
    <source>
        <dbReference type="SAM" id="SignalP"/>
    </source>
</evidence>
<dbReference type="SUPFAM" id="SSF51261">
    <property type="entry name" value="Duplicated hybrid motif"/>
    <property type="match status" value="1"/>
</dbReference>
<evidence type="ECO:0000313" key="5">
    <source>
        <dbReference type="Proteomes" id="UP001326613"/>
    </source>
</evidence>
<feature type="domain" description="M23ase beta-sheet core" evidence="3">
    <location>
        <begin position="194"/>
        <end position="288"/>
    </location>
</feature>
<dbReference type="PROSITE" id="PS51257">
    <property type="entry name" value="PROKAR_LIPOPROTEIN"/>
    <property type="match status" value="1"/>
</dbReference>
<evidence type="ECO:0000256" key="1">
    <source>
        <dbReference type="SAM" id="Coils"/>
    </source>
</evidence>
<gene>
    <name evidence="4" type="ORF">Trichorick_00442</name>
</gene>
<dbReference type="PANTHER" id="PTHR21666:SF270">
    <property type="entry name" value="MUREIN HYDROLASE ACTIVATOR ENVC"/>
    <property type="match status" value="1"/>
</dbReference>
<dbReference type="InterPro" id="IPR011055">
    <property type="entry name" value="Dup_hybrid_motif"/>
</dbReference>
<keyword evidence="2" id="KW-0732">Signal</keyword>
<evidence type="ECO:0000313" key="4">
    <source>
        <dbReference type="EMBL" id="WPY00561.1"/>
    </source>
</evidence>